<dbReference type="RefSeq" id="WP_348533530.1">
    <property type="nucleotide sequence ID" value="NZ_BSPB01000017.1"/>
</dbReference>
<keyword evidence="3" id="KW-1185">Reference proteome</keyword>
<evidence type="ECO:0000313" key="2">
    <source>
        <dbReference type="EMBL" id="GLS14939.1"/>
    </source>
</evidence>
<comment type="caution">
    <text evidence="2">The sequence shown here is derived from an EMBL/GenBank/DDBJ whole genome shotgun (WGS) entry which is preliminary data.</text>
</comment>
<dbReference type="InterPro" id="IPR029069">
    <property type="entry name" value="HotDog_dom_sf"/>
</dbReference>
<reference evidence="3" key="1">
    <citation type="journal article" date="2019" name="Int. J. Syst. Evol. Microbiol.">
        <title>The Global Catalogue of Microorganisms (GCM) 10K type strain sequencing project: providing services to taxonomists for standard genome sequencing and annotation.</title>
        <authorList>
            <consortium name="The Broad Institute Genomics Platform"/>
            <consortium name="The Broad Institute Genome Sequencing Center for Infectious Disease"/>
            <person name="Wu L."/>
            <person name="Ma J."/>
        </authorList>
    </citation>
    <scope>NUCLEOTIDE SEQUENCE [LARGE SCALE GENOMIC DNA]</scope>
    <source>
        <strain evidence="3">NBRC 109341</strain>
    </source>
</reference>
<accession>A0ABQ6C7H4</accession>
<evidence type="ECO:0000313" key="3">
    <source>
        <dbReference type="Proteomes" id="UP001156903"/>
    </source>
</evidence>
<proteinExistence type="predicted"/>
<dbReference type="Gene3D" id="3.10.129.10">
    <property type="entry name" value="Hotdog Thioesterase"/>
    <property type="match status" value="1"/>
</dbReference>
<sequence>MPHAEWTVPADHPALAGHFPGRPIVPGVVLLDRVILLLQGAQGRQPGWQVVRAKFLRPVVPGETLELRCEPTPTGAWAFHIRCGTDAVASGVLQAPGA</sequence>
<gene>
    <name evidence="2" type="ORF">GCM10007935_23720</name>
</gene>
<dbReference type="Proteomes" id="UP001156903">
    <property type="component" value="Unassembled WGS sequence"/>
</dbReference>
<dbReference type="InterPro" id="IPR054545">
    <property type="entry name" value="ApeI-like"/>
</dbReference>
<dbReference type="Pfam" id="PF22818">
    <property type="entry name" value="ApeI-like"/>
    <property type="match status" value="1"/>
</dbReference>
<dbReference type="EMBL" id="BSPB01000017">
    <property type="protein sequence ID" value="GLS14939.1"/>
    <property type="molecule type" value="Genomic_DNA"/>
</dbReference>
<name>A0ABQ6C7H4_9BURK</name>
<evidence type="ECO:0000259" key="1">
    <source>
        <dbReference type="Pfam" id="PF22818"/>
    </source>
</evidence>
<dbReference type="SUPFAM" id="SSF54637">
    <property type="entry name" value="Thioesterase/thiol ester dehydrase-isomerase"/>
    <property type="match status" value="1"/>
</dbReference>
<protein>
    <recommendedName>
        <fullName evidence="1">ApeI dehydratase-like domain-containing protein</fullName>
    </recommendedName>
</protein>
<feature type="domain" description="ApeI dehydratase-like" evidence="1">
    <location>
        <begin position="4"/>
        <end position="91"/>
    </location>
</feature>
<organism evidence="2 3">
    <name type="scientific">Hydrogenophaga electricum</name>
    <dbReference type="NCBI Taxonomy" id="1230953"/>
    <lineage>
        <taxon>Bacteria</taxon>
        <taxon>Pseudomonadati</taxon>
        <taxon>Pseudomonadota</taxon>
        <taxon>Betaproteobacteria</taxon>
        <taxon>Burkholderiales</taxon>
        <taxon>Comamonadaceae</taxon>
        <taxon>Hydrogenophaga</taxon>
    </lineage>
</organism>